<comment type="caution">
    <text evidence="2">The sequence shown here is derived from an EMBL/GenBank/DDBJ whole genome shotgun (WGS) entry which is preliminary data.</text>
</comment>
<evidence type="ECO:0000313" key="2">
    <source>
        <dbReference type="EMBL" id="KAH0560415.1"/>
    </source>
</evidence>
<keyword evidence="3" id="KW-1185">Reference proteome</keyword>
<evidence type="ECO:0000256" key="1">
    <source>
        <dbReference type="SAM" id="MobiDB-lite"/>
    </source>
</evidence>
<accession>A0AAV7IWR2</accession>
<dbReference type="AlphaFoldDB" id="A0AAV7IWR2"/>
<feature type="region of interest" description="Disordered" evidence="1">
    <location>
        <begin position="122"/>
        <end position="145"/>
    </location>
</feature>
<name>A0AAV7IWR2_COTGL</name>
<evidence type="ECO:0000313" key="3">
    <source>
        <dbReference type="Proteomes" id="UP000826195"/>
    </source>
</evidence>
<feature type="compositionally biased region" description="Polar residues" evidence="1">
    <location>
        <begin position="31"/>
        <end position="47"/>
    </location>
</feature>
<protein>
    <submittedName>
        <fullName evidence="2">Uncharacterized protein</fullName>
    </submittedName>
</protein>
<reference evidence="2 3" key="1">
    <citation type="journal article" date="2021" name="J. Hered.">
        <title>A chromosome-level genome assembly of the parasitoid wasp, Cotesia glomerata (Hymenoptera: Braconidae).</title>
        <authorList>
            <person name="Pinto B.J."/>
            <person name="Weis J.J."/>
            <person name="Gamble T."/>
            <person name="Ode P.J."/>
            <person name="Paul R."/>
            <person name="Zaspel J.M."/>
        </authorList>
    </citation>
    <scope>NUCLEOTIDE SEQUENCE [LARGE SCALE GENOMIC DNA]</scope>
    <source>
        <strain evidence="2">CgM1</strain>
    </source>
</reference>
<gene>
    <name evidence="2" type="ORF">KQX54_004386</name>
</gene>
<proteinExistence type="predicted"/>
<dbReference type="EMBL" id="JAHXZJ010000374">
    <property type="protein sequence ID" value="KAH0560415.1"/>
    <property type="molecule type" value="Genomic_DNA"/>
</dbReference>
<organism evidence="2 3">
    <name type="scientific">Cotesia glomerata</name>
    <name type="common">Lepidopteran parasitic wasp</name>
    <name type="synonym">Apanteles glomeratus</name>
    <dbReference type="NCBI Taxonomy" id="32391"/>
    <lineage>
        <taxon>Eukaryota</taxon>
        <taxon>Metazoa</taxon>
        <taxon>Ecdysozoa</taxon>
        <taxon>Arthropoda</taxon>
        <taxon>Hexapoda</taxon>
        <taxon>Insecta</taxon>
        <taxon>Pterygota</taxon>
        <taxon>Neoptera</taxon>
        <taxon>Endopterygota</taxon>
        <taxon>Hymenoptera</taxon>
        <taxon>Apocrita</taxon>
        <taxon>Ichneumonoidea</taxon>
        <taxon>Braconidae</taxon>
        <taxon>Microgastrinae</taxon>
        <taxon>Cotesia</taxon>
    </lineage>
</organism>
<feature type="region of interest" description="Disordered" evidence="1">
    <location>
        <begin position="31"/>
        <end position="78"/>
    </location>
</feature>
<sequence>MAKINNYTCAVASWLVFVFVINSKAYAGLSSSLNTTETPTTSHSSAFLDSAEKDSSSSEEEEKEEKDPSTTSPPIVLQPNITGALDVGQGLLVPLVPVVDPTSNTTAASPLVASLLPVAVESVSPTSTPADSESDESNSSSAEVN</sequence>
<dbReference type="Proteomes" id="UP000826195">
    <property type="component" value="Unassembled WGS sequence"/>
</dbReference>